<gene>
    <name evidence="1" type="ORF">V5E97_06675</name>
</gene>
<organism evidence="1">
    <name type="scientific">Singulisphaera sp. Ch08</name>
    <dbReference type="NCBI Taxonomy" id="3120278"/>
    <lineage>
        <taxon>Bacteria</taxon>
        <taxon>Pseudomonadati</taxon>
        <taxon>Planctomycetota</taxon>
        <taxon>Planctomycetia</taxon>
        <taxon>Isosphaerales</taxon>
        <taxon>Isosphaeraceae</taxon>
        <taxon>Singulisphaera</taxon>
    </lineage>
</organism>
<protein>
    <submittedName>
        <fullName evidence="1">DUF4406 domain-containing protein</fullName>
    </submittedName>
</protein>
<dbReference type="InterPro" id="IPR027417">
    <property type="entry name" value="P-loop_NTPase"/>
</dbReference>
<dbReference type="Gene3D" id="3.40.50.300">
    <property type="entry name" value="P-loop containing nucleotide triphosphate hydrolases"/>
    <property type="match status" value="1"/>
</dbReference>
<dbReference type="SUPFAM" id="SSF52309">
    <property type="entry name" value="N-(deoxy)ribosyltransferase-like"/>
    <property type="match status" value="1"/>
</dbReference>
<accession>A0AAU7CL84</accession>
<proteinExistence type="predicted"/>
<sequence length="333" mass="37072">MRIAISGPGRSGKDVAADFLTRYGFRYSGSTSHVITREIARREEITFEAAHEQRHDRRMKWYAVGNDLRKHDPAHLVREVLKTDDLVVGVRDWIEMKTARDEGLVDLVLWIDRDVPRDPTLTYGKELADIVIPNHWGLKEFHKRLDLVATLLLALPKADDWTNRLSVESTDPGATVYLDGQPFGTLPKANFGDWIINGVPVHSMNGDGASEPTARTAWGNFPELPPKPPASPAVALGGIPRDSIALYLSGDDSADAPAFRRIAAVLRHRGWRVIDPTDFGDRDLRRNVNLVIDCDVLVQLPGWDQSQSATLEHTIAERFAKRVVSLAGILDLA</sequence>
<dbReference type="Pfam" id="PF14359">
    <property type="entry name" value="DUF4406"/>
    <property type="match status" value="1"/>
</dbReference>
<dbReference type="EMBL" id="CP155447">
    <property type="protein sequence ID" value="XBH05702.1"/>
    <property type="molecule type" value="Genomic_DNA"/>
</dbReference>
<dbReference type="InterPro" id="IPR025518">
    <property type="entry name" value="DUF4406"/>
</dbReference>
<evidence type="ECO:0000313" key="1">
    <source>
        <dbReference type="EMBL" id="XBH05702.1"/>
    </source>
</evidence>
<dbReference type="RefSeq" id="WP_406698551.1">
    <property type="nucleotide sequence ID" value="NZ_CP155447.1"/>
</dbReference>
<name>A0AAU7CL84_9BACT</name>
<reference evidence="1" key="1">
    <citation type="submission" date="2024-05" db="EMBL/GenBank/DDBJ databases">
        <title>Planctomycetes of the genus Singulisphaera possess chitinolytic capabilities.</title>
        <authorList>
            <person name="Ivanova A."/>
        </authorList>
    </citation>
    <scope>NUCLEOTIDE SEQUENCE</scope>
    <source>
        <strain evidence="1">Ch08T</strain>
    </source>
</reference>
<dbReference type="AlphaFoldDB" id="A0AAU7CL84"/>